<feature type="region of interest" description="Disordered" evidence="14">
    <location>
        <begin position="532"/>
        <end position="578"/>
    </location>
</feature>
<evidence type="ECO:0000256" key="7">
    <source>
        <dbReference type="ARBA" id="ARBA00022692"/>
    </source>
</evidence>
<comment type="similarity">
    <text evidence="4">Belongs to the vezatin family.</text>
</comment>
<protein>
    <recommendedName>
        <fullName evidence="5">Vezatin</fullName>
    </recommendedName>
</protein>
<keyword evidence="12" id="KW-0539">Nucleus</keyword>
<gene>
    <name evidence="16" type="ORF">SKAU_G00023090</name>
</gene>
<name>A0A9Q1GDG5_SYNKA</name>
<evidence type="ECO:0000256" key="9">
    <source>
        <dbReference type="ARBA" id="ARBA00022989"/>
    </source>
</evidence>
<evidence type="ECO:0000256" key="14">
    <source>
        <dbReference type="SAM" id="MobiDB-lite"/>
    </source>
</evidence>
<evidence type="ECO:0000256" key="12">
    <source>
        <dbReference type="ARBA" id="ARBA00023242"/>
    </source>
</evidence>
<feature type="region of interest" description="Disordered" evidence="14">
    <location>
        <begin position="401"/>
        <end position="495"/>
    </location>
</feature>
<feature type="compositionally biased region" description="Acidic residues" evidence="14">
    <location>
        <begin position="545"/>
        <end position="561"/>
    </location>
</feature>
<dbReference type="Pfam" id="PF12632">
    <property type="entry name" value="Vezatin"/>
    <property type="match status" value="1"/>
</dbReference>
<evidence type="ECO:0000256" key="5">
    <source>
        <dbReference type="ARBA" id="ARBA00018125"/>
    </source>
</evidence>
<dbReference type="InterPro" id="IPR026859">
    <property type="entry name" value="Myosin-bd"/>
</dbReference>
<evidence type="ECO:0000256" key="4">
    <source>
        <dbReference type="ARBA" id="ARBA00007245"/>
    </source>
</evidence>
<evidence type="ECO:0000256" key="13">
    <source>
        <dbReference type="SAM" id="Coils"/>
    </source>
</evidence>
<evidence type="ECO:0000256" key="3">
    <source>
        <dbReference type="ARBA" id="ARBA00004651"/>
    </source>
</evidence>
<feature type="region of interest" description="Disordered" evidence="14">
    <location>
        <begin position="285"/>
        <end position="364"/>
    </location>
</feature>
<feature type="compositionally biased region" description="Basic and acidic residues" evidence="14">
    <location>
        <begin position="352"/>
        <end position="364"/>
    </location>
</feature>
<keyword evidence="11" id="KW-0472">Membrane</keyword>
<evidence type="ECO:0000313" key="16">
    <source>
        <dbReference type="EMBL" id="KAJ8381531.1"/>
    </source>
</evidence>
<dbReference type="Proteomes" id="UP001152622">
    <property type="component" value="Chromosome 1"/>
</dbReference>
<evidence type="ECO:0000256" key="6">
    <source>
        <dbReference type="ARBA" id="ARBA00022475"/>
    </source>
</evidence>
<dbReference type="AlphaFoldDB" id="A0A9Q1GDG5"/>
<keyword evidence="10 13" id="KW-0175">Coiled coil</keyword>
<sequence>RAQGRKDPLDLPVFPFLFHSLPLSLLSVFSGRCTVPGFIWATVLCAFPLTLSATYPMDSEIDNVTNYVSTVPLKELGLGLGEEHLTDEQVQELTDDYSLPALKVLFQLWVGQSSECFRRLALLLSTGREERREGGGDGGVQGEPRNSRPAHQVVAEVTAPLLRILSGCLGNLQRSYDFHRYFETQHPSQGSERVRGARQKCRELNSLHTSVRSLQLHLKALLNEMIILEDELEKLMVSRETVEVTYTGYQELQDRLRLLQPHMQASSSCWDETVEQVDRMLRRATDRSDDSLAGTPGTMEQNASPLLPSPPPTVTFIQDRDPIPEEQELEACVSDSDSDEEWRGPLLDLLSPEEKERQHRQREESWRVLLELKSVLGMRASEVERRKWKQLLFSDQAALNTALPTEPTEPQRTSDPPDPPEPESEENHHTADHPEDGRGEGRPDPPPTEMEFSCGKSEGGREAAHAQVADSKAETLHYQYDGSSGEEAGPEKNGTEWPFVAKVPAISVMDRLTELHGSAALSFSSALAAQVAARSHSFTNMEEQTFGDECEDEGDEEEGPGLEEVTSQPRTPRQNDQD</sequence>
<keyword evidence="8" id="KW-0965">Cell junction</keyword>
<evidence type="ECO:0000256" key="1">
    <source>
        <dbReference type="ARBA" id="ARBA00004123"/>
    </source>
</evidence>
<feature type="compositionally biased region" description="Polar residues" evidence="14">
    <location>
        <begin position="401"/>
        <end position="413"/>
    </location>
</feature>
<evidence type="ECO:0000313" key="17">
    <source>
        <dbReference type="Proteomes" id="UP001152622"/>
    </source>
</evidence>
<dbReference type="GO" id="GO:0005634">
    <property type="term" value="C:nucleus"/>
    <property type="evidence" value="ECO:0007669"/>
    <property type="project" value="UniProtKB-SubCell"/>
</dbReference>
<keyword evidence="7" id="KW-0812">Transmembrane</keyword>
<accession>A0A9Q1GDG5</accession>
<dbReference type="PANTHER" id="PTHR15989">
    <property type="entry name" value="VEZATIN"/>
    <property type="match status" value="1"/>
</dbReference>
<evidence type="ECO:0000259" key="15">
    <source>
        <dbReference type="Pfam" id="PF12632"/>
    </source>
</evidence>
<dbReference type="InterPro" id="IPR026858">
    <property type="entry name" value="Vezatin"/>
</dbReference>
<evidence type="ECO:0000256" key="10">
    <source>
        <dbReference type="ARBA" id="ARBA00023054"/>
    </source>
</evidence>
<feature type="non-terminal residue" evidence="16">
    <location>
        <position position="1"/>
    </location>
</feature>
<dbReference type="OrthoDB" id="21151at2759"/>
<dbReference type="GO" id="GO:0098609">
    <property type="term" value="P:cell-cell adhesion"/>
    <property type="evidence" value="ECO:0007669"/>
    <property type="project" value="InterPro"/>
</dbReference>
<evidence type="ECO:0000256" key="8">
    <source>
        <dbReference type="ARBA" id="ARBA00022949"/>
    </source>
</evidence>
<feature type="compositionally biased region" description="Basic and acidic residues" evidence="14">
    <location>
        <begin position="425"/>
        <end position="443"/>
    </location>
</feature>
<dbReference type="GO" id="GO:0005886">
    <property type="term" value="C:plasma membrane"/>
    <property type="evidence" value="ECO:0007669"/>
    <property type="project" value="UniProtKB-SubCell"/>
</dbReference>
<evidence type="ECO:0000256" key="11">
    <source>
        <dbReference type="ARBA" id="ARBA00023136"/>
    </source>
</evidence>
<dbReference type="PANTHER" id="PTHR15989:SF5">
    <property type="entry name" value="VEZATIN"/>
    <property type="match status" value="1"/>
</dbReference>
<feature type="region of interest" description="Disordered" evidence="14">
    <location>
        <begin position="130"/>
        <end position="150"/>
    </location>
</feature>
<comment type="caution">
    <text evidence="16">The sequence shown here is derived from an EMBL/GenBank/DDBJ whole genome shotgun (WGS) entry which is preliminary data.</text>
</comment>
<reference evidence="16" key="1">
    <citation type="journal article" date="2023" name="Science">
        <title>Genome structures resolve the early diversification of teleost fishes.</title>
        <authorList>
            <person name="Parey E."/>
            <person name="Louis A."/>
            <person name="Montfort J."/>
            <person name="Bouchez O."/>
            <person name="Roques C."/>
            <person name="Iampietro C."/>
            <person name="Lluch J."/>
            <person name="Castinel A."/>
            <person name="Donnadieu C."/>
            <person name="Desvignes T."/>
            <person name="Floi Bucao C."/>
            <person name="Jouanno E."/>
            <person name="Wen M."/>
            <person name="Mejri S."/>
            <person name="Dirks R."/>
            <person name="Jansen H."/>
            <person name="Henkel C."/>
            <person name="Chen W.J."/>
            <person name="Zahm M."/>
            <person name="Cabau C."/>
            <person name="Klopp C."/>
            <person name="Thompson A.W."/>
            <person name="Robinson-Rechavi M."/>
            <person name="Braasch I."/>
            <person name="Lecointre G."/>
            <person name="Bobe J."/>
            <person name="Postlethwait J.H."/>
            <person name="Berthelot C."/>
            <person name="Roest Crollius H."/>
            <person name="Guiguen Y."/>
        </authorList>
    </citation>
    <scope>NUCLEOTIDE SEQUENCE</scope>
    <source>
        <strain evidence="16">WJC10195</strain>
    </source>
</reference>
<feature type="coiled-coil region" evidence="13">
    <location>
        <begin position="211"/>
        <end position="238"/>
    </location>
</feature>
<feature type="domain" description="Myosin-binding" evidence="15">
    <location>
        <begin position="59"/>
        <end position="219"/>
    </location>
</feature>
<organism evidence="16 17">
    <name type="scientific">Synaphobranchus kaupii</name>
    <name type="common">Kaup's arrowtooth eel</name>
    <dbReference type="NCBI Taxonomy" id="118154"/>
    <lineage>
        <taxon>Eukaryota</taxon>
        <taxon>Metazoa</taxon>
        <taxon>Chordata</taxon>
        <taxon>Craniata</taxon>
        <taxon>Vertebrata</taxon>
        <taxon>Euteleostomi</taxon>
        <taxon>Actinopterygii</taxon>
        <taxon>Neopterygii</taxon>
        <taxon>Teleostei</taxon>
        <taxon>Anguilliformes</taxon>
        <taxon>Synaphobranchidae</taxon>
        <taxon>Synaphobranchus</taxon>
    </lineage>
</organism>
<proteinExistence type="inferred from homology"/>
<dbReference type="GO" id="GO:0005912">
    <property type="term" value="C:adherens junction"/>
    <property type="evidence" value="ECO:0007669"/>
    <property type="project" value="UniProtKB-SubCell"/>
</dbReference>
<evidence type="ECO:0000256" key="2">
    <source>
        <dbReference type="ARBA" id="ARBA00004536"/>
    </source>
</evidence>
<dbReference type="EMBL" id="JAINUF010000001">
    <property type="protein sequence ID" value="KAJ8381531.1"/>
    <property type="molecule type" value="Genomic_DNA"/>
</dbReference>
<keyword evidence="17" id="KW-1185">Reference proteome</keyword>
<dbReference type="GO" id="GO:0017022">
    <property type="term" value="F:myosin binding"/>
    <property type="evidence" value="ECO:0007669"/>
    <property type="project" value="InterPro"/>
</dbReference>
<keyword evidence="6" id="KW-1003">Cell membrane</keyword>
<comment type="subcellular location">
    <subcellularLocation>
        <location evidence="2">Cell junction</location>
        <location evidence="2">Adherens junction</location>
    </subcellularLocation>
    <subcellularLocation>
        <location evidence="3">Cell membrane</location>
        <topology evidence="3">Multi-pass membrane protein</topology>
    </subcellularLocation>
    <subcellularLocation>
        <location evidence="1">Nucleus</location>
    </subcellularLocation>
</comment>
<keyword evidence="9" id="KW-1133">Transmembrane helix</keyword>